<dbReference type="InterPro" id="IPR013114">
    <property type="entry name" value="FabA_FabZ"/>
</dbReference>
<evidence type="ECO:0000313" key="3">
    <source>
        <dbReference type="Proteomes" id="UP000239800"/>
    </source>
</evidence>
<dbReference type="PANTHER" id="PTHR30272:SF1">
    <property type="entry name" value="3-HYDROXYACYL-[ACYL-CARRIER-PROTEIN] DEHYDRATASE"/>
    <property type="match status" value="1"/>
</dbReference>
<dbReference type="SUPFAM" id="SSF54637">
    <property type="entry name" value="Thioesterase/thiol ester dehydrase-isomerase"/>
    <property type="match status" value="1"/>
</dbReference>
<name>A0A2S7KP33_9FLAO</name>
<dbReference type="RefSeq" id="WP_104812311.1">
    <property type="nucleotide sequence ID" value="NZ_MQUB01000001.1"/>
</dbReference>
<gene>
    <name evidence="2" type="ORF">BST85_05345</name>
</gene>
<dbReference type="Pfam" id="PF07977">
    <property type="entry name" value="FabA"/>
    <property type="match status" value="1"/>
</dbReference>
<reference evidence="2 3" key="1">
    <citation type="submission" date="2016-11" db="EMBL/GenBank/DDBJ databases">
        <title>Trade-off between light-utilization and light-protection in marine flavobacteria.</title>
        <authorList>
            <person name="Kumagai Y."/>
        </authorList>
    </citation>
    <scope>NUCLEOTIDE SEQUENCE [LARGE SCALE GENOMIC DNA]</scope>
    <source>
        <strain evidence="2 3">NBRC 107741</strain>
    </source>
</reference>
<dbReference type="CDD" id="cd00493">
    <property type="entry name" value="FabA_FabZ"/>
    <property type="match status" value="1"/>
</dbReference>
<dbReference type="GO" id="GO:0016829">
    <property type="term" value="F:lyase activity"/>
    <property type="evidence" value="ECO:0007669"/>
    <property type="project" value="UniProtKB-KW"/>
</dbReference>
<dbReference type="Proteomes" id="UP000239800">
    <property type="component" value="Unassembled WGS sequence"/>
</dbReference>
<dbReference type="Gene3D" id="3.10.129.10">
    <property type="entry name" value="Hotdog Thioesterase"/>
    <property type="match status" value="1"/>
</dbReference>
<sequence length="149" mass="16787">MNLEEKIVRELPYGRGFCFVDQILEVDEHSIRAQYHFDPHLSFYRDHFPDNPVTPGVILTECMAQVTLVCQGMYLLNSSDNTAGTAFALSESDVQFLLPVAPGTQVEVTGEVEYFRFNKLKTKARMYNESGELLCKATLSGMIVNKIGE</sequence>
<dbReference type="PANTHER" id="PTHR30272">
    <property type="entry name" value="3-HYDROXYACYL-[ACYL-CARRIER-PROTEIN] DEHYDRATASE"/>
    <property type="match status" value="1"/>
</dbReference>
<dbReference type="AlphaFoldDB" id="A0A2S7KP33"/>
<comment type="caution">
    <text evidence="2">The sequence shown here is derived from an EMBL/GenBank/DDBJ whole genome shotgun (WGS) entry which is preliminary data.</text>
</comment>
<protein>
    <submittedName>
        <fullName evidence="2">Hydroxymyristoyl-ACP dehydratase</fullName>
    </submittedName>
</protein>
<organism evidence="2 3">
    <name type="scientific">Aureitalea marina</name>
    <dbReference type="NCBI Taxonomy" id="930804"/>
    <lineage>
        <taxon>Bacteria</taxon>
        <taxon>Pseudomonadati</taxon>
        <taxon>Bacteroidota</taxon>
        <taxon>Flavobacteriia</taxon>
        <taxon>Flavobacteriales</taxon>
        <taxon>Flavobacteriaceae</taxon>
        <taxon>Aureitalea</taxon>
    </lineage>
</organism>
<keyword evidence="3" id="KW-1185">Reference proteome</keyword>
<dbReference type="EMBL" id="MQUB01000001">
    <property type="protein sequence ID" value="PQB04386.1"/>
    <property type="molecule type" value="Genomic_DNA"/>
</dbReference>
<dbReference type="InterPro" id="IPR029069">
    <property type="entry name" value="HotDog_dom_sf"/>
</dbReference>
<keyword evidence="1" id="KW-0456">Lyase</keyword>
<proteinExistence type="predicted"/>
<evidence type="ECO:0000313" key="2">
    <source>
        <dbReference type="EMBL" id="PQB04386.1"/>
    </source>
</evidence>
<accession>A0A2S7KP33</accession>
<evidence type="ECO:0000256" key="1">
    <source>
        <dbReference type="ARBA" id="ARBA00023239"/>
    </source>
</evidence>
<dbReference type="OrthoDB" id="9772788at2"/>